<dbReference type="InterPro" id="IPR020845">
    <property type="entry name" value="AMP-binding_CS"/>
</dbReference>
<dbReference type="EMBL" id="CP020991">
    <property type="protein sequence ID" value="AUO18440.1"/>
    <property type="molecule type" value="Genomic_DNA"/>
</dbReference>
<sequence length="771" mass="87430">MDNVLDGRIKEVAERIKTLREIDGLTMEEVAEKTSVDIEKYKQIENGESDFSFSFICLCARVLGVDVTDLLEGQSATLSGYELTRAGEGMKIVRRKEFEYNNLASLFKNRIAEPFLVTAPFSEAEQHKDIKLSKHEGQELDIVLSGKLKVQIGDNIEILNPGDSIYYDSKTPHGMIAVDCDTCKFYAIVLTPNGRGTSYIENVEITPEKPVPIREDSDDMIYKNYLKTETDKNGIVKSIDFINEDNFNFAFDIVDRLAEKAPDKMAMLHLSREKEERRFTFEDMKKYSAKTANYFKSLGIGKGDKVMLVLKRHYQFWFSILALHKIGAVVIPATNLLVEHDFDYRFKAAEVKAIVCTSDGDTAHQAELGEKNCDFDVLKIMVGGKREGWHDFDNEIENFSDEFPRPQNPDETACGDETMLMFFTSGTTGYPKIAMHSHKYPLGHFITAKYWQNVNPDGIHFTISDTGWGKALWGKLYGQWMCEGAVFTYDFDKFEAEDILPLFKKYNITSFCAPPTMFRFFIKEDLGKYDLSSLEYATVAGEALNPEVYQQFYKHTGIKLMEGFGQTETTLVVGNFVGMTPKPGSMGKPSPLYDVDIVLPNGKSAAAGEVGEIVINTKNSIPCGLFKGYYNSEELTREAWHDGVYHMGDTAWRDEDGYFWYVGRTDDVIKSSGYRIGPFEIESVIMELPYVLECAITPAPDPIRGQVVKATIVLVKGVEGSEERKKEVQNYVKKHTAPYKYPRIVEFVDELPKTISGKIRRVEIRDNDNKQ</sequence>
<dbReference type="KEGG" id="mpec:B9O19_00256"/>
<dbReference type="SUPFAM" id="SSF47413">
    <property type="entry name" value="lambda repressor-like DNA-binding domains"/>
    <property type="match status" value="1"/>
</dbReference>
<name>A0A2K9NZJ1_9FIRM</name>
<dbReference type="Gene3D" id="3.40.50.12780">
    <property type="entry name" value="N-terminal domain of ligase-like"/>
    <property type="match status" value="1"/>
</dbReference>
<gene>
    <name evidence="6" type="ORF">B9O19_00256</name>
</gene>
<dbReference type="GeneID" id="98061685"/>
<feature type="domain" description="HTH cro/C1-type" evidence="5">
    <location>
        <begin position="16"/>
        <end position="70"/>
    </location>
</feature>
<evidence type="ECO:0000256" key="2">
    <source>
        <dbReference type="ARBA" id="ARBA00022598"/>
    </source>
</evidence>
<dbReference type="SUPFAM" id="SSF56801">
    <property type="entry name" value="Acetyl-CoA synthetase-like"/>
    <property type="match status" value="1"/>
</dbReference>
<dbReference type="InterPro" id="IPR042099">
    <property type="entry name" value="ANL_N_sf"/>
</dbReference>
<accession>A0A2K9NZJ1</accession>
<dbReference type="OrthoDB" id="9778383at2"/>
<dbReference type="GO" id="GO:0016405">
    <property type="term" value="F:CoA-ligase activity"/>
    <property type="evidence" value="ECO:0007669"/>
    <property type="project" value="UniProtKB-ARBA"/>
</dbReference>
<dbReference type="Gene3D" id="1.10.260.40">
    <property type="entry name" value="lambda repressor-like DNA-binding domains"/>
    <property type="match status" value="1"/>
</dbReference>
<dbReference type="FunFam" id="3.30.300.30:FF:000005">
    <property type="entry name" value="Acyl-coenzyme A synthetase ACSM5, mitochondrial"/>
    <property type="match status" value="1"/>
</dbReference>
<evidence type="ECO:0000256" key="4">
    <source>
        <dbReference type="ARBA" id="ARBA00022840"/>
    </source>
</evidence>
<dbReference type="SUPFAM" id="SSF51182">
    <property type="entry name" value="RmlC-like cupins"/>
    <property type="match status" value="1"/>
</dbReference>
<proteinExistence type="inferred from homology"/>
<evidence type="ECO:0000313" key="7">
    <source>
        <dbReference type="Proteomes" id="UP000235589"/>
    </source>
</evidence>
<dbReference type="RefSeq" id="WP_102364738.1">
    <property type="nucleotide sequence ID" value="NZ_CP020991.1"/>
</dbReference>
<dbReference type="GO" id="GO:0015645">
    <property type="term" value="F:fatty acid ligase activity"/>
    <property type="evidence" value="ECO:0007669"/>
    <property type="project" value="TreeGrafter"/>
</dbReference>
<reference evidence="6 7" key="1">
    <citation type="submission" date="2017-04" db="EMBL/GenBank/DDBJ databases">
        <title>Monoglobus pectinilyticus 14 draft genome.</title>
        <authorList>
            <person name="Kim C."/>
            <person name="Rosendale D.I."/>
            <person name="Kelly W.J."/>
            <person name="Tannock G.W."/>
            <person name="Patchett M.L."/>
            <person name="Jordens J.Z."/>
        </authorList>
    </citation>
    <scope>NUCLEOTIDE SEQUENCE [LARGE SCALE GENOMIC DNA]</scope>
    <source>
        <strain evidence="6 7">14</strain>
    </source>
</reference>
<dbReference type="PROSITE" id="PS00455">
    <property type="entry name" value="AMP_BINDING"/>
    <property type="match status" value="1"/>
</dbReference>
<evidence type="ECO:0000256" key="3">
    <source>
        <dbReference type="ARBA" id="ARBA00022741"/>
    </source>
</evidence>
<dbReference type="Pfam" id="PF00501">
    <property type="entry name" value="AMP-binding"/>
    <property type="match status" value="1"/>
</dbReference>
<evidence type="ECO:0000256" key="1">
    <source>
        <dbReference type="ARBA" id="ARBA00006432"/>
    </source>
</evidence>
<dbReference type="CDD" id="cd02209">
    <property type="entry name" value="cupin_XRE_C"/>
    <property type="match status" value="1"/>
</dbReference>
<dbReference type="Gene3D" id="2.60.120.10">
    <property type="entry name" value="Jelly Rolls"/>
    <property type="match status" value="1"/>
</dbReference>
<dbReference type="GO" id="GO:0003677">
    <property type="term" value="F:DNA binding"/>
    <property type="evidence" value="ECO:0007669"/>
    <property type="project" value="InterPro"/>
</dbReference>
<comment type="similarity">
    <text evidence="1">Belongs to the ATP-dependent AMP-binding enzyme family.</text>
</comment>
<protein>
    <submittedName>
        <fullName evidence="6">Acetyl-CoA synthetase</fullName>
    </submittedName>
</protein>
<dbReference type="GO" id="GO:0005524">
    <property type="term" value="F:ATP binding"/>
    <property type="evidence" value="ECO:0007669"/>
    <property type="project" value="UniProtKB-KW"/>
</dbReference>
<keyword evidence="3" id="KW-0547">Nucleotide-binding</keyword>
<keyword evidence="7" id="KW-1185">Reference proteome</keyword>
<dbReference type="Proteomes" id="UP000235589">
    <property type="component" value="Chromosome"/>
</dbReference>
<dbReference type="InterPro" id="IPR051087">
    <property type="entry name" value="Mitochondrial_ACSM"/>
</dbReference>
<dbReference type="GO" id="GO:0006637">
    <property type="term" value="P:acyl-CoA metabolic process"/>
    <property type="evidence" value="ECO:0007669"/>
    <property type="project" value="TreeGrafter"/>
</dbReference>
<dbReference type="InterPro" id="IPR025110">
    <property type="entry name" value="AMP-bd_C"/>
</dbReference>
<dbReference type="InterPro" id="IPR013096">
    <property type="entry name" value="Cupin_2"/>
</dbReference>
<dbReference type="InterPro" id="IPR010982">
    <property type="entry name" value="Lambda_DNA-bd_dom_sf"/>
</dbReference>
<dbReference type="Pfam" id="PF13193">
    <property type="entry name" value="AMP-binding_C"/>
    <property type="match status" value="1"/>
</dbReference>
<dbReference type="GO" id="GO:0006633">
    <property type="term" value="P:fatty acid biosynthetic process"/>
    <property type="evidence" value="ECO:0007669"/>
    <property type="project" value="TreeGrafter"/>
</dbReference>
<dbReference type="PANTHER" id="PTHR43605:SF10">
    <property type="entry name" value="ACYL-COA SYNTHETASE MEDIUM CHAIN FAMILY MEMBER 3"/>
    <property type="match status" value="1"/>
</dbReference>
<dbReference type="AlphaFoldDB" id="A0A2K9NZJ1"/>
<dbReference type="InterPro" id="IPR011051">
    <property type="entry name" value="RmlC_Cupin_sf"/>
</dbReference>
<dbReference type="Gene3D" id="3.30.300.30">
    <property type="match status" value="1"/>
</dbReference>
<dbReference type="PANTHER" id="PTHR43605">
    <property type="entry name" value="ACYL-COENZYME A SYNTHETASE"/>
    <property type="match status" value="1"/>
</dbReference>
<dbReference type="SMART" id="SM00530">
    <property type="entry name" value="HTH_XRE"/>
    <property type="match status" value="1"/>
</dbReference>
<dbReference type="InterPro" id="IPR014710">
    <property type="entry name" value="RmlC-like_jellyroll"/>
</dbReference>
<dbReference type="InterPro" id="IPR001387">
    <property type="entry name" value="Cro/C1-type_HTH"/>
</dbReference>
<evidence type="ECO:0000259" key="5">
    <source>
        <dbReference type="PROSITE" id="PS50943"/>
    </source>
</evidence>
<keyword evidence="2" id="KW-0436">Ligase</keyword>
<dbReference type="CDD" id="cd00093">
    <property type="entry name" value="HTH_XRE"/>
    <property type="match status" value="1"/>
</dbReference>
<dbReference type="InterPro" id="IPR000873">
    <property type="entry name" value="AMP-dep_synth/lig_dom"/>
</dbReference>
<dbReference type="PROSITE" id="PS50943">
    <property type="entry name" value="HTH_CROC1"/>
    <property type="match status" value="1"/>
</dbReference>
<dbReference type="InterPro" id="IPR045851">
    <property type="entry name" value="AMP-bd_C_sf"/>
</dbReference>
<keyword evidence="4" id="KW-0067">ATP-binding</keyword>
<dbReference type="Pfam" id="PF07883">
    <property type="entry name" value="Cupin_2"/>
    <property type="match status" value="1"/>
</dbReference>
<organism evidence="6 7">
    <name type="scientific">Monoglobus pectinilyticus</name>
    <dbReference type="NCBI Taxonomy" id="1981510"/>
    <lineage>
        <taxon>Bacteria</taxon>
        <taxon>Bacillati</taxon>
        <taxon>Bacillota</taxon>
        <taxon>Clostridia</taxon>
        <taxon>Monoglobales</taxon>
        <taxon>Monoglobaceae</taxon>
        <taxon>Monoglobus</taxon>
    </lineage>
</organism>
<dbReference type="GO" id="GO:0004321">
    <property type="term" value="F:fatty-acyl-CoA synthase activity"/>
    <property type="evidence" value="ECO:0007669"/>
    <property type="project" value="TreeGrafter"/>
</dbReference>
<evidence type="ECO:0000313" key="6">
    <source>
        <dbReference type="EMBL" id="AUO18440.1"/>
    </source>
</evidence>
<dbReference type="Pfam" id="PF13560">
    <property type="entry name" value="HTH_31"/>
    <property type="match status" value="1"/>
</dbReference>